<gene>
    <name evidence="1" type="ORF">J2S41_007015</name>
</gene>
<keyword evidence="2" id="KW-1185">Reference proteome</keyword>
<reference evidence="1" key="1">
    <citation type="submission" date="2023-07" db="EMBL/GenBank/DDBJ databases">
        <title>Sequencing the genomes of 1000 actinobacteria strains.</title>
        <authorList>
            <person name="Klenk H.-P."/>
        </authorList>
    </citation>
    <scope>NUCLEOTIDE SEQUENCE</scope>
    <source>
        <strain evidence="1">DSM 44707</strain>
    </source>
</reference>
<dbReference type="AlphaFoldDB" id="A0AAE3YVY8"/>
<name>A0AAE3YVY8_9ACTN</name>
<dbReference type="Proteomes" id="UP001183643">
    <property type="component" value="Unassembled WGS sequence"/>
</dbReference>
<accession>A0AAE3YVY8</accession>
<proteinExistence type="predicted"/>
<protein>
    <submittedName>
        <fullName evidence="1">Uncharacterized protein</fullName>
    </submittedName>
</protein>
<comment type="caution">
    <text evidence="1">The sequence shown here is derived from an EMBL/GenBank/DDBJ whole genome shotgun (WGS) entry which is preliminary data.</text>
</comment>
<evidence type="ECO:0000313" key="1">
    <source>
        <dbReference type="EMBL" id="MDR7280237.1"/>
    </source>
</evidence>
<sequence length="47" mass="4840">MAAGQSHPILVGDQLSGFLTEDVGQRVYEVARIAEGGDDAPARVSVG</sequence>
<evidence type="ECO:0000313" key="2">
    <source>
        <dbReference type="Proteomes" id="UP001183643"/>
    </source>
</evidence>
<organism evidence="1 2">
    <name type="scientific">Catenuloplanes atrovinosus</name>
    <dbReference type="NCBI Taxonomy" id="137266"/>
    <lineage>
        <taxon>Bacteria</taxon>
        <taxon>Bacillati</taxon>
        <taxon>Actinomycetota</taxon>
        <taxon>Actinomycetes</taxon>
        <taxon>Micromonosporales</taxon>
        <taxon>Micromonosporaceae</taxon>
        <taxon>Catenuloplanes</taxon>
    </lineage>
</organism>
<dbReference type="EMBL" id="JAVDYB010000001">
    <property type="protein sequence ID" value="MDR7280237.1"/>
    <property type="molecule type" value="Genomic_DNA"/>
</dbReference>